<dbReference type="AlphaFoldDB" id="A0A4R3KF26"/>
<dbReference type="SUPFAM" id="SSF53335">
    <property type="entry name" value="S-adenosyl-L-methionine-dependent methyltransferases"/>
    <property type="match status" value="1"/>
</dbReference>
<name>A0A4R3KF26_9FIRM</name>
<dbReference type="PANTHER" id="PTHR31760">
    <property type="entry name" value="S-ADENOSYL-L-METHIONINE-DEPENDENT METHYLTRANSFERASES SUPERFAMILY PROTEIN"/>
    <property type="match status" value="1"/>
</dbReference>
<comment type="subcellular location">
    <subcellularLocation>
        <location evidence="6">Cytoplasm</location>
    </subcellularLocation>
</comment>
<feature type="binding site" evidence="6">
    <location>
        <position position="148"/>
    </location>
    <ligand>
        <name>S-adenosyl-L-methionine</name>
        <dbReference type="ChEBI" id="CHEBI:59789"/>
    </ligand>
</feature>
<dbReference type="NCBIfam" id="TIGR00138">
    <property type="entry name" value="rsmG_gidB"/>
    <property type="match status" value="1"/>
</dbReference>
<feature type="binding site" evidence="6">
    <location>
        <position position="83"/>
    </location>
    <ligand>
        <name>S-adenosyl-L-methionine</name>
        <dbReference type="ChEBI" id="CHEBI:59789"/>
    </ligand>
</feature>
<accession>A0A4R3KF26</accession>
<reference evidence="7 8" key="1">
    <citation type="submission" date="2019-03" db="EMBL/GenBank/DDBJ databases">
        <title>Genomic Encyclopedia of Type Strains, Phase IV (KMG-IV): sequencing the most valuable type-strain genomes for metagenomic binning, comparative biology and taxonomic classification.</title>
        <authorList>
            <person name="Goeker M."/>
        </authorList>
    </citation>
    <scope>NUCLEOTIDE SEQUENCE [LARGE SCALE GENOMIC DNA]</scope>
    <source>
        <strain evidence="7 8">DSM 20467</strain>
    </source>
</reference>
<dbReference type="GO" id="GO:0005829">
    <property type="term" value="C:cytosol"/>
    <property type="evidence" value="ECO:0007669"/>
    <property type="project" value="TreeGrafter"/>
</dbReference>
<feature type="binding site" evidence="6">
    <location>
        <begin position="129"/>
        <end position="130"/>
    </location>
    <ligand>
        <name>S-adenosyl-L-methionine</name>
        <dbReference type="ChEBI" id="CHEBI:59789"/>
    </ligand>
</feature>
<dbReference type="Pfam" id="PF02527">
    <property type="entry name" value="GidB"/>
    <property type="match status" value="1"/>
</dbReference>
<feature type="binding site" evidence="6">
    <location>
        <position position="78"/>
    </location>
    <ligand>
        <name>S-adenosyl-L-methionine</name>
        <dbReference type="ChEBI" id="CHEBI:59789"/>
    </ligand>
</feature>
<dbReference type="HAMAP" id="MF_00074">
    <property type="entry name" value="16SrRNA_methyltr_G"/>
    <property type="match status" value="1"/>
</dbReference>
<keyword evidence="3 6" id="KW-0489">Methyltransferase</keyword>
<dbReference type="EMBL" id="SMAA01000001">
    <property type="protein sequence ID" value="TCS81868.1"/>
    <property type="molecule type" value="Genomic_DNA"/>
</dbReference>
<evidence type="ECO:0000313" key="7">
    <source>
        <dbReference type="EMBL" id="TCS81868.1"/>
    </source>
</evidence>
<dbReference type="FunFam" id="3.40.50.150:FF:000041">
    <property type="entry name" value="Ribosomal RNA small subunit methyltransferase G"/>
    <property type="match status" value="1"/>
</dbReference>
<evidence type="ECO:0000256" key="4">
    <source>
        <dbReference type="ARBA" id="ARBA00022679"/>
    </source>
</evidence>
<dbReference type="RefSeq" id="WP_132546855.1">
    <property type="nucleotide sequence ID" value="NZ_SMAA01000001.1"/>
</dbReference>
<keyword evidence="1 6" id="KW-0963">Cytoplasm</keyword>
<dbReference type="PIRSF" id="PIRSF003078">
    <property type="entry name" value="GidB"/>
    <property type="match status" value="1"/>
</dbReference>
<protein>
    <recommendedName>
        <fullName evidence="6">Ribosomal RNA small subunit methyltransferase G</fullName>
        <ecNumber evidence="6">2.1.1.-</ecNumber>
    </recommendedName>
    <alternativeName>
        <fullName evidence="6">16S rRNA 7-methylguanosine methyltransferase</fullName>
        <shortName evidence="6">16S rRNA m7G methyltransferase</shortName>
    </alternativeName>
</protein>
<dbReference type="EC" id="2.1.1.-" evidence="6"/>
<evidence type="ECO:0000256" key="3">
    <source>
        <dbReference type="ARBA" id="ARBA00022603"/>
    </source>
</evidence>
<keyword evidence="8" id="KW-1185">Reference proteome</keyword>
<dbReference type="OrthoDB" id="9808773at2"/>
<evidence type="ECO:0000256" key="6">
    <source>
        <dbReference type="HAMAP-Rule" id="MF_00074"/>
    </source>
</evidence>
<organism evidence="7 8">
    <name type="scientific">Pectinatus cerevisiiphilus</name>
    <dbReference type="NCBI Taxonomy" id="86956"/>
    <lineage>
        <taxon>Bacteria</taxon>
        <taxon>Bacillati</taxon>
        <taxon>Bacillota</taxon>
        <taxon>Negativicutes</taxon>
        <taxon>Selenomonadales</taxon>
        <taxon>Selenomonadaceae</taxon>
        <taxon>Pectinatus</taxon>
    </lineage>
</organism>
<comment type="caution">
    <text evidence="6">Lacks conserved residue(s) required for the propagation of feature annotation.</text>
</comment>
<evidence type="ECO:0000313" key="8">
    <source>
        <dbReference type="Proteomes" id="UP000295188"/>
    </source>
</evidence>
<comment type="similarity">
    <text evidence="6">Belongs to the methyltransferase superfamily. RNA methyltransferase RsmG family.</text>
</comment>
<keyword evidence="5 6" id="KW-0949">S-adenosyl-L-methionine</keyword>
<keyword evidence="2 6" id="KW-0698">rRNA processing</keyword>
<dbReference type="InterPro" id="IPR029063">
    <property type="entry name" value="SAM-dependent_MTases_sf"/>
</dbReference>
<proteinExistence type="inferred from homology"/>
<evidence type="ECO:0000256" key="2">
    <source>
        <dbReference type="ARBA" id="ARBA00022552"/>
    </source>
</evidence>
<evidence type="ECO:0000256" key="5">
    <source>
        <dbReference type="ARBA" id="ARBA00022691"/>
    </source>
</evidence>
<evidence type="ECO:0000256" key="1">
    <source>
        <dbReference type="ARBA" id="ARBA00022490"/>
    </source>
</evidence>
<keyword evidence="4 6" id="KW-0808">Transferase</keyword>
<dbReference type="Gene3D" id="3.40.50.150">
    <property type="entry name" value="Vaccinia Virus protein VP39"/>
    <property type="match status" value="1"/>
</dbReference>
<dbReference type="Proteomes" id="UP000295188">
    <property type="component" value="Unassembled WGS sequence"/>
</dbReference>
<dbReference type="CDD" id="cd02440">
    <property type="entry name" value="AdoMet_MTases"/>
    <property type="match status" value="1"/>
</dbReference>
<dbReference type="GO" id="GO:0070043">
    <property type="term" value="F:rRNA (guanine-N7-)-methyltransferase activity"/>
    <property type="evidence" value="ECO:0007669"/>
    <property type="project" value="UniProtKB-UniRule"/>
</dbReference>
<dbReference type="InterPro" id="IPR003682">
    <property type="entry name" value="rRNA_ssu_MeTfrase_G"/>
</dbReference>
<comment type="caution">
    <text evidence="7">The sequence shown here is derived from an EMBL/GenBank/DDBJ whole genome shotgun (WGS) entry which is preliminary data.</text>
</comment>
<sequence>MVFGDYLLQRAKEYGIQLSKEQYEKFNAYYELLLEWNSKINLTAITAPDEVAIKHIVDSLSAWDEKRFSPTAKIIDVGTGAGFPGIPLKIMHPGLQLTLLDSLAKRIKFLQTVAAKLNITDIEFLHGRAEEIGRRKPYREKFDIVFSRAVARMPVLCEYALPLVKKEGYFTALKGRQYEAEAGEAHNAIKVLGGVLAEVKPVKLPGLDDVRAVIYVQKVSKTPAVYPRKAGTPERKPLL</sequence>
<comment type="function">
    <text evidence="6">Specifically methylates the N7 position of a guanine in 16S rRNA.</text>
</comment>
<dbReference type="PANTHER" id="PTHR31760:SF0">
    <property type="entry name" value="S-ADENOSYL-L-METHIONINE-DEPENDENT METHYLTRANSFERASES SUPERFAMILY PROTEIN"/>
    <property type="match status" value="1"/>
</dbReference>
<gene>
    <name evidence="6" type="primary">rsmG</name>
    <name evidence="7" type="ORF">EDC37_10139</name>
</gene>